<feature type="compositionally biased region" description="Basic and acidic residues" evidence="5">
    <location>
        <begin position="45"/>
        <end position="57"/>
    </location>
</feature>
<evidence type="ECO:0000256" key="6">
    <source>
        <dbReference type="SAM" id="Phobius"/>
    </source>
</evidence>
<feature type="domain" description="HTH myb-type" evidence="8">
    <location>
        <begin position="101"/>
        <end position="156"/>
    </location>
</feature>
<evidence type="ECO:0000313" key="10">
    <source>
        <dbReference type="Proteomes" id="UP000002630"/>
    </source>
</evidence>
<dbReference type="InParanoid" id="D8LM16"/>
<evidence type="ECO:0000256" key="4">
    <source>
        <dbReference type="ARBA" id="ARBA00023242"/>
    </source>
</evidence>
<dbReference type="CDD" id="cd00167">
    <property type="entry name" value="SANT"/>
    <property type="match status" value="3"/>
</dbReference>
<dbReference type="GO" id="GO:0019185">
    <property type="term" value="C:snRNA-activating protein complex"/>
    <property type="evidence" value="ECO:0007669"/>
    <property type="project" value="TreeGrafter"/>
</dbReference>
<dbReference type="SUPFAM" id="SSF46689">
    <property type="entry name" value="Homeodomain-like"/>
    <property type="match status" value="2"/>
</dbReference>
<feature type="domain" description="HTH myb-type" evidence="8">
    <location>
        <begin position="157"/>
        <end position="203"/>
    </location>
</feature>
<feature type="domain" description="Myb-like" evidence="7">
    <location>
        <begin position="153"/>
        <end position="203"/>
    </location>
</feature>
<feature type="compositionally biased region" description="Polar residues" evidence="5">
    <location>
        <begin position="10"/>
        <end position="30"/>
    </location>
</feature>
<protein>
    <submittedName>
        <fullName evidence="9">Uncharacterized protein</fullName>
    </submittedName>
</protein>
<evidence type="ECO:0000259" key="7">
    <source>
        <dbReference type="PROSITE" id="PS50090"/>
    </source>
</evidence>
<dbReference type="PROSITE" id="PS51294">
    <property type="entry name" value="HTH_MYB"/>
    <property type="match status" value="3"/>
</dbReference>
<evidence type="ECO:0000256" key="2">
    <source>
        <dbReference type="ARBA" id="ARBA00023125"/>
    </source>
</evidence>
<accession>D8LM16</accession>
<dbReference type="STRING" id="2880.D8LM16"/>
<keyword evidence="6" id="KW-1133">Transmembrane helix</keyword>
<keyword evidence="4" id="KW-0539">Nucleus</keyword>
<evidence type="ECO:0000256" key="3">
    <source>
        <dbReference type="ARBA" id="ARBA00023163"/>
    </source>
</evidence>
<name>D8LM16_ECTSI</name>
<feature type="compositionally biased region" description="Acidic residues" evidence="5">
    <location>
        <begin position="65"/>
        <end position="80"/>
    </location>
</feature>
<dbReference type="GO" id="GO:0001006">
    <property type="term" value="F:RNA polymerase III type 3 promoter sequence-specific DNA binding"/>
    <property type="evidence" value="ECO:0007669"/>
    <property type="project" value="TreeGrafter"/>
</dbReference>
<dbReference type="Pfam" id="PF13921">
    <property type="entry name" value="Myb_DNA-bind_6"/>
    <property type="match status" value="1"/>
</dbReference>
<dbReference type="GO" id="GO:0042796">
    <property type="term" value="P:snRNA transcription by RNA polymerase III"/>
    <property type="evidence" value="ECO:0007669"/>
    <property type="project" value="TreeGrafter"/>
</dbReference>
<dbReference type="GO" id="GO:0000978">
    <property type="term" value="F:RNA polymerase II cis-regulatory region sequence-specific DNA binding"/>
    <property type="evidence" value="ECO:0007669"/>
    <property type="project" value="TreeGrafter"/>
</dbReference>
<evidence type="ECO:0000256" key="5">
    <source>
        <dbReference type="SAM" id="MobiDB-lite"/>
    </source>
</evidence>
<keyword evidence="6" id="KW-0472">Membrane</keyword>
<evidence type="ECO:0000259" key="8">
    <source>
        <dbReference type="PROSITE" id="PS51294"/>
    </source>
</evidence>
<keyword evidence="10" id="KW-1185">Reference proteome</keyword>
<gene>
    <name evidence="9" type="ORF">Esi_0038_0132</name>
</gene>
<dbReference type="PANTHER" id="PTHR46621:SF1">
    <property type="entry name" value="SNRNA-ACTIVATING PROTEIN COMPLEX SUBUNIT 4"/>
    <property type="match status" value="1"/>
</dbReference>
<proteinExistence type="predicted"/>
<dbReference type="EMBL" id="FN648575">
    <property type="protein sequence ID" value="CBN77230.1"/>
    <property type="molecule type" value="Genomic_DNA"/>
</dbReference>
<dbReference type="PROSITE" id="PS50090">
    <property type="entry name" value="MYB_LIKE"/>
    <property type="match status" value="3"/>
</dbReference>
<feature type="region of interest" description="Disordered" evidence="5">
    <location>
        <begin position="1"/>
        <end position="112"/>
    </location>
</feature>
<dbReference type="InterPro" id="IPR051575">
    <property type="entry name" value="Myb-like_DNA-bd"/>
</dbReference>
<feature type="domain" description="HTH myb-type" evidence="8">
    <location>
        <begin position="204"/>
        <end position="258"/>
    </location>
</feature>
<evidence type="ECO:0000313" key="9">
    <source>
        <dbReference type="EMBL" id="CBN77230.1"/>
    </source>
</evidence>
<dbReference type="SMART" id="SM00717">
    <property type="entry name" value="SANT"/>
    <property type="match status" value="3"/>
</dbReference>
<dbReference type="InterPro" id="IPR009057">
    <property type="entry name" value="Homeodomain-like_sf"/>
</dbReference>
<dbReference type="PANTHER" id="PTHR46621">
    <property type="entry name" value="SNRNA-ACTIVATING PROTEIN COMPLEX SUBUNIT 4"/>
    <property type="match status" value="1"/>
</dbReference>
<dbReference type="Gene3D" id="1.10.10.60">
    <property type="entry name" value="Homeodomain-like"/>
    <property type="match status" value="3"/>
</dbReference>
<dbReference type="eggNOG" id="KOG0048">
    <property type="taxonomic scope" value="Eukaryota"/>
</dbReference>
<keyword evidence="2" id="KW-0238">DNA-binding</keyword>
<keyword evidence="6" id="KW-0812">Transmembrane</keyword>
<keyword evidence="1" id="KW-0805">Transcription regulation</keyword>
<dbReference type="GO" id="GO:0042795">
    <property type="term" value="P:snRNA transcription by RNA polymerase II"/>
    <property type="evidence" value="ECO:0007669"/>
    <property type="project" value="TreeGrafter"/>
</dbReference>
<dbReference type="AlphaFoldDB" id="D8LM16"/>
<evidence type="ECO:0000256" key="1">
    <source>
        <dbReference type="ARBA" id="ARBA00023015"/>
    </source>
</evidence>
<dbReference type="EMBL" id="FN649742">
    <property type="protein sequence ID" value="CBN77230.1"/>
    <property type="molecule type" value="Genomic_DNA"/>
</dbReference>
<feature type="transmembrane region" description="Helical" evidence="6">
    <location>
        <begin position="269"/>
        <end position="288"/>
    </location>
</feature>
<dbReference type="InterPro" id="IPR017930">
    <property type="entry name" value="Myb_dom"/>
</dbReference>
<dbReference type="OrthoDB" id="2143914at2759"/>
<keyword evidence="3" id="KW-0804">Transcription</keyword>
<feature type="domain" description="Myb-like" evidence="7">
    <location>
        <begin position="204"/>
        <end position="249"/>
    </location>
</feature>
<organism evidence="9 10">
    <name type="scientific">Ectocarpus siliculosus</name>
    <name type="common">Brown alga</name>
    <name type="synonym">Conferva siliculosa</name>
    <dbReference type="NCBI Taxonomy" id="2880"/>
    <lineage>
        <taxon>Eukaryota</taxon>
        <taxon>Sar</taxon>
        <taxon>Stramenopiles</taxon>
        <taxon>Ochrophyta</taxon>
        <taxon>PX clade</taxon>
        <taxon>Phaeophyceae</taxon>
        <taxon>Ectocarpales</taxon>
        <taxon>Ectocarpaceae</taxon>
        <taxon>Ectocarpus</taxon>
    </lineage>
</organism>
<dbReference type="Proteomes" id="UP000002630">
    <property type="component" value="Linkage Group LG17"/>
</dbReference>
<feature type="domain" description="Myb-like" evidence="7">
    <location>
        <begin position="101"/>
        <end position="152"/>
    </location>
</feature>
<reference evidence="9 10" key="1">
    <citation type="journal article" date="2010" name="Nature">
        <title>The Ectocarpus genome and the independent evolution of multicellularity in brown algae.</title>
        <authorList>
            <person name="Cock J.M."/>
            <person name="Sterck L."/>
            <person name="Rouze P."/>
            <person name="Scornet D."/>
            <person name="Allen A.E."/>
            <person name="Amoutzias G."/>
            <person name="Anthouard V."/>
            <person name="Artiguenave F."/>
            <person name="Aury J.M."/>
            <person name="Badger J.H."/>
            <person name="Beszteri B."/>
            <person name="Billiau K."/>
            <person name="Bonnet E."/>
            <person name="Bothwell J.H."/>
            <person name="Bowler C."/>
            <person name="Boyen C."/>
            <person name="Brownlee C."/>
            <person name="Carrano C.J."/>
            <person name="Charrier B."/>
            <person name="Cho G.Y."/>
            <person name="Coelho S.M."/>
            <person name="Collen J."/>
            <person name="Corre E."/>
            <person name="Da Silva C."/>
            <person name="Delage L."/>
            <person name="Delaroque N."/>
            <person name="Dittami S.M."/>
            <person name="Doulbeau S."/>
            <person name="Elias M."/>
            <person name="Farnham G."/>
            <person name="Gachon C.M."/>
            <person name="Gschloessl B."/>
            <person name="Heesch S."/>
            <person name="Jabbari K."/>
            <person name="Jubin C."/>
            <person name="Kawai H."/>
            <person name="Kimura K."/>
            <person name="Kloareg B."/>
            <person name="Kupper F.C."/>
            <person name="Lang D."/>
            <person name="Le Bail A."/>
            <person name="Leblanc C."/>
            <person name="Lerouge P."/>
            <person name="Lohr M."/>
            <person name="Lopez P.J."/>
            <person name="Martens C."/>
            <person name="Maumus F."/>
            <person name="Michel G."/>
            <person name="Miranda-Saavedra D."/>
            <person name="Morales J."/>
            <person name="Moreau H."/>
            <person name="Motomura T."/>
            <person name="Nagasato C."/>
            <person name="Napoli C.A."/>
            <person name="Nelson D.R."/>
            <person name="Nyvall-Collen P."/>
            <person name="Peters A.F."/>
            <person name="Pommier C."/>
            <person name="Potin P."/>
            <person name="Poulain J."/>
            <person name="Quesneville H."/>
            <person name="Read B."/>
            <person name="Rensing S.A."/>
            <person name="Ritter A."/>
            <person name="Rousvoal S."/>
            <person name="Samanta M."/>
            <person name="Samson G."/>
            <person name="Schroeder D.C."/>
            <person name="Segurens B."/>
            <person name="Strittmatter M."/>
            <person name="Tonon T."/>
            <person name="Tregear J.W."/>
            <person name="Valentin K."/>
            <person name="von Dassow P."/>
            <person name="Yamagishi T."/>
            <person name="Van de Peer Y."/>
            <person name="Wincker P."/>
        </authorList>
    </citation>
    <scope>NUCLEOTIDE SEQUENCE [LARGE SCALE GENOMIC DNA]</scope>
    <source>
        <strain evidence="10">Ec32 / CCAP1310/4</strain>
    </source>
</reference>
<dbReference type="InterPro" id="IPR001005">
    <property type="entry name" value="SANT/Myb"/>
</dbReference>
<sequence length="303" mass="34284">MSRKGRCSDRSAQQQRGACSAASKSGQARSQLKRCLETTTQEEAAEGRGKRHEPGEARRRRVSSEEEEYTTDDVSDEEERGEAAISTTGGVHSGGDPTRKKASTRPRRWQPAEDKKLTLAVKESGEKDWKSIALKVGSRNHVQCLQRWKKVLRPGLVKGQWDAEEDAALMKLATAPFKNWGVLSQSMSGRTSKQCRERWCHHLDPSINKGAYTEEEDNIIIETQAELGNRWSQIAARLPGRTENSIKIRCKALQRKGGGGGRVARRKEFVLLLFSLLFVCFRFCVREVEGKLLAMFRVRVRRW</sequence>
<dbReference type="Pfam" id="PF00249">
    <property type="entry name" value="Myb_DNA-binding"/>
    <property type="match status" value="1"/>
</dbReference>